<keyword evidence="5" id="KW-0560">Oxidoreductase</keyword>
<dbReference type="PANTHER" id="PTHR11552:SF201">
    <property type="entry name" value="GLUCOSE-METHANOL-CHOLINE OXIDOREDUCTASE N-TERMINAL DOMAIN-CONTAINING PROTEIN"/>
    <property type="match status" value="1"/>
</dbReference>
<comment type="caution">
    <text evidence="7">The sequence shown here is derived from an EMBL/GenBank/DDBJ whole genome shotgun (WGS) entry which is preliminary data.</text>
</comment>
<dbReference type="STRING" id="41047.A0A397G4G0"/>
<gene>
    <name evidence="7" type="ORF">CDV56_100096</name>
</gene>
<reference evidence="7" key="1">
    <citation type="submission" date="2018-08" db="EMBL/GenBank/DDBJ databases">
        <title>Draft genome sequence of azole-resistant Aspergillus thermomutatus (Neosartorya pseudofischeri) strain HMR AF 39, isolated from a human nasal aspirate.</title>
        <authorList>
            <person name="Parent-Michaud M."/>
            <person name="Dufresne P.J."/>
            <person name="Fournier E."/>
            <person name="Martineau C."/>
            <person name="Moreira S."/>
            <person name="Perkins V."/>
            <person name="De Repentigny L."/>
            <person name="Dufresne S.F."/>
        </authorList>
    </citation>
    <scope>NUCLEOTIDE SEQUENCE [LARGE SCALE GENOMIC DNA]</scope>
    <source>
        <strain evidence="7">HMR AF 39</strain>
    </source>
</reference>
<keyword evidence="4" id="KW-0274">FAD</keyword>
<name>A0A397G4G0_ASPTH</name>
<dbReference type="EMBL" id="NKHU02000604">
    <property type="protein sequence ID" value="RHZ43040.1"/>
    <property type="molecule type" value="Genomic_DNA"/>
</dbReference>
<protein>
    <recommendedName>
        <fullName evidence="6">Glucose-methanol-choline oxidoreductase C-terminal domain-containing protein</fullName>
    </recommendedName>
</protein>
<keyword evidence="8" id="KW-1185">Reference proteome</keyword>
<evidence type="ECO:0000256" key="5">
    <source>
        <dbReference type="ARBA" id="ARBA00023002"/>
    </source>
</evidence>
<dbReference type="SUPFAM" id="SSF51905">
    <property type="entry name" value="FAD/NAD(P)-binding domain"/>
    <property type="match status" value="1"/>
</dbReference>
<dbReference type="VEuPathDB" id="FungiDB:CDV56_100096"/>
<dbReference type="Proteomes" id="UP000215305">
    <property type="component" value="Unassembled WGS sequence"/>
</dbReference>
<proteinExistence type="inferred from homology"/>
<dbReference type="InterPro" id="IPR036188">
    <property type="entry name" value="FAD/NAD-bd_sf"/>
</dbReference>
<dbReference type="RefSeq" id="XP_026609435.1">
    <property type="nucleotide sequence ID" value="XM_026753715.1"/>
</dbReference>
<evidence type="ECO:0000256" key="2">
    <source>
        <dbReference type="ARBA" id="ARBA00010790"/>
    </source>
</evidence>
<feature type="non-terminal residue" evidence="7">
    <location>
        <position position="1"/>
    </location>
</feature>
<dbReference type="SUPFAM" id="SSF54373">
    <property type="entry name" value="FAD-linked reductases, C-terminal domain"/>
    <property type="match status" value="1"/>
</dbReference>
<evidence type="ECO:0000256" key="1">
    <source>
        <dbReference type="ARBA" id="ARBA00001974"/>
    </source>
</evidence>
<accession>A0A397G4G0</accession>
<evidence type="ECO:0000259" key="6">
    <source>
        <dbReference type="Pfam" id="PF05199"/>
    </source>
</evidence>
<dbReference type="InterPro" id="IPR012132">
    <property type="entry name" value="GMC_OxRdtase"/>
</dbReference>
<sequence>ATRSSIPAWAESLAASSSNNLSSSSIRRILTLQHTLIFESNITIAEILTTASGTTLLSAFWLLLPFSRGSVHLSSTQPKDIDAPSIDPNFFQVDFDLQAQMAIAKLAQSFWEQGPVKDLHPVAIPGKGVEGNATDTEWTAFLKNTFGPNYHPIGTASMMARELGGVVDSRLKVYGTENVRVVDASVIPLQVSGHLTATLYAVAERAADMILNRFNRQA</sequence>
<dbReference type="Gene3D" id="3.50.50.60">
    <property type="entry name" value="FAD/NAD(P)-binding domain"/>
    <property type="match status" value="1"/>
</dbReference>
<organism evidence="7 8">
    <name type="scientific">Aspergillus thermomutatus</name>
    <name type="common">Neosartorya pseudofischeri</name>
    <dbReference type="NCBI Taxonomy" id="41047"/>
    <lineage>
        <taxon>Eukaryota</taxon>
        <taxon>Fungi</taxon>
        <taxon>Dikarya</taxon>
        <taxon>Ascomycota</taxon>
        <taxon>Pezizomycotina</taxon>
        <taxon>Eurotiomycetes</taxon>
        <taxon>Eurotiomycetidae</taxon>
        <taxon>Eurotiales</taxon>
        <taxon>Aspergillaceae</taxon>
        <taxon>Aspergillus</taxon>
        <taxon>Aspergillus subgen. Fumigati</taxon>
    </lineage>
</organism>
<dbReference type="GO" id="GO:0050660">
    <property type="term" value="F:flavin adenine dinucleotide binding"/>
    <property type="evidence" value="ECO:0007669"/>
    <property type="project" value="InterPro"/>
</dbReference>
<dbReference type="GeneID" id="38122070"/>
<evidence type="ECO:0000313" key="7">
    <source>
        <dbReference type="EMBL" id="RHZ43040.1"/>
    </source>
</evidence>
<evidence type="ECO:0000256" key="3">
    <source>
        <dbReference type="ARBA" id="ARBA00022630"/>
    </source>
</evidence>
<evidence type="ECO:0000313" key="8">
    <source>
        <dbReference type="Proteomes" id="UP000215305"/>
    </source>
</evidence>
<dbReference type="AlphaFoldDB" id="A0A397G4G0"/>
<comment type="cofactor">
    <cofactor evidence="1">
        <name>FAD</name>
        <dbReference type="ChEBI" id="CHEBI:57692"/>
    </cofactor>
</comment>
<comment type="similarity">
    <text evidence="2">Belongs to the GMC oxidoreductase family.</text>
</comment>
<keyword evidence="3" id="KW-0285">Flavoprotein</keyword>
<feature type="domain" description="Glucose-methanol-choline oxidoreductase C-terminal" evidence="6">
    <location>
        <begin position="65"/>
        <end position="203"/>
    </location>
</feature>
<dbReference type="Gene3D" id="3.30.560.10">
    <property type="entry name" value="Glucose Oxidase, domain 3"/>
    <property type="match status" value="1"/>
</dbReference>
<evidence type="ECO:0000256" key="4">
    <source>
        <dbReference type="ARBA" id="ARBA00022827"/>
    </source>
</evidence>
<dbReference type="PANTHER" id="PTHR11552">
    <property type="entry name" value="GLUCOSE-METHANOL-CHOLINE GMC OXIDOREDUCTASE"/>
    <property type="match status" value="1"/>
</dbReference>
<dbReference type="Pfam" id="PF05199">
    <property type="entry name" value="GMC_oxred_C"/>
    <property type="match status" value="1"/>
</dbReference>
<dbReference type="GO" id="GO:0016614">
    <property type="term" value="F:oxidoreductase activity, acting on CH-OH group of donors"/>
    <property type="evidence" value="ECO:0007669"/>
    <property type="project" value="InterPro"/>
</dbReference>
<dbReference type="OrthoDB" id="269227at2759"/>
<dbReference type="InterPro" id="IPR007867">
    <property type="entry name" value="GMC_OxRtase_C"/>
</dbReference>